<proteinExistence type="predicted"/>
<accession>A0A081BEY0</accession>
<evidence type="ECO:0000256" key="1">
    <source>
        <dbReference type="SAM" id="MobiDB-lite"/>
    </source>
</evidence>
<keyword evidence="3" id="KW-1185">Reference proteome</keyword>
<protein>
    <submittedName>
        <fullName evidence="2">Uncharacterized protein</fullName>
    </submittedName>
</protein>
<dbReference type="AlphaFoldDB" id="A0A081BEY0"/>
<reference evidence="2 3" key="1">
    <citation type="submission" date="2014-07" db="EMBL/GenBank/DDBJ databases">
        <title>Tepidicaulis marinum gen. nov., sp. nov., a novel marine bacterium denitrifying nitrate to nitrous oxide strictly under microaerobic conditions.</title>
        <authorList>
            <person name="Takeuchi M."/>
            <person name="Yamagishi T."/>
            <person name="Kamagata Y."/>
            <person name="Oshima K."/>
            <person name="Hattori M."/>
            <person name="Katayama T."/>
            <person name="Hanada S."/>
            <person name="Tamaki H."/>
            <person name="Marumo K."/>
            <person name="Maeda H."/>
            <person name="Nedachi M."/>
            <person name="Iwasaki W."/>
            <person name="Suwa Y."/>
            <person name="Sakata S."/>
        </authorList>
    </citation>
    <scope>NUCLEOTIDE SEQUENCE [LARGE SCALE GENOMIC DNA]</scope>
    <source>
        <strain evidence="2 3">MA2</strain>
    </source>
</reference>
<dbReference type="EMBL" id="BBIO01000022">
    <property type="protein sequence ID" value="GAK46598.1"/>
    <property type="molecule type" value="Genomic_DNA"/>
</dbReference>
<feature type="region of interest" description="Disordered" evidence="1">
    <location>
        <begin position="1"/>
        <end position="21"/>
    </location>
</feature>
<name>A0A081BEY0_9HYPH</name>
<gene>
    <name evidence="2" type="ORF">M2A_3097</name>
</gene>
<comment type="caution">
    <text evidence="2">The sequence shown here is derived from an EMBL/GenBank/DDBJ whole genome shotgun (WGS) entry which is preliminary data.</text>
</comment>
<evidence type="ECO:0000313" key="3">
    <source>
        <dbReference type="Proteomes" id="UP000028702"/>
    </source>
</evidence>
<evidence type="ECO:0000313" key="2">
    <source>
        <dbReference type="EMBL" id="GAK46598.1"/>
    </source>
</evidence>
<dbReference type="Proteomes" id="UP000028702">
    <property type="component" value="Unassembled WGS sequence"/>
</dbReference>
<sequence>MHDGIGKEHDGDKEEQGKAGGREFTRARVQCLVQRREHAVEVFVQAVIGHKMVPCQNFGGPFLA</sequence>
<organism evidence="2 3">
    <name type="scientific">Tepidicaulis marinus</name>
    <dbReference type="NCBI Taxonomy" id="1333998"/>
    <lineage>
        <taxon>Bacteria</taxon>
        <taxon>Pseudomonadati</taxon>
        <taxon>Pseudomonadota</taxon>
        <taxon>Alphaproteobacteria</taxon>
        <taxon>Hyphomicrobiales</taxon>
        <taxon>Parvibaculaceae</taxon>
        <taxon>Tepidicaulis</taxon>
    </lineage>
</organism>